<protein>
    <submittedName>
        <fullName evidence="1">Uncharacterized protein</fullName>
    </submittedName>
</protein>
<dbReference type="AlphaFoldDB" id="A0A3S3NG24"/>
<evidence type="ECO:0000313" key="2">
    <source>
        <dbReference type="Proteomes" id="UP000285301"/>
    </source>
</evidence>
<dbReference type="Proteomes" id="UP000285301">
    <property type="component" value="Unassembled WGS sequence"/>
</dbReference>
<dbReference type="EMBL" id="NCKU01020608">
    <property type="protein sequence ID" value="RWR98587.1"/>
    <property type="molecule type" value="Genomic_DNA"/>
</dbReference>
<evidence type="ECO:0000313" key="1">
    <source>
        <dbReference type="EMBL" id="RWR98587.1"/>
    </source>
</evidence>
<keyword evidence="2" id="KW-1185">Reference proteome</keyword>
<gene>
    <name evidence="1" type="ORF">B4U79_01081</name>
</gene>
<feature type="non-terminal residue" evidence="1">
    <location>
        <position position="1"/>
    </location>
</feature>
<accession>A0A3S3NG24</accession>
<proteinExistence type="predicted"/>
<sequence length="79" mass="8754">NKKNVKVLFGDYVGDKRKSEFARRSYECRAIGIFTSGGDSRVMNASVRFSIYCGCGMYSFTNDTAVSLMAEIASKRSFG</sequence>
<organism evidence="1 2">
    <name type="scientific">Dinothrombium tinctorium</name>
    <dbReference type="NCBI Taxonomy" id="1965070"/>
    <lineage>
        <taxon>Eukaryota</taxon>
        <taxon>Metazoa</taxon>
        <taxon>Ecdysozoa</taxon>
        <taxon>Arthropoda</taxon>
        <taxon>Chelicerata</taxon>
        <taxon>Arachnida</taxon>
        <taxon>Acari</taxon>
        <taxon>Acariformes</taxon>
        <taxon>Trombidiformes</taxon>
        <taxon>Prostigmata</taxon>
        <taxon>Anystina</taxon>
        <taxon>Parasitengona</taxon>
        <taxon>Trombidioidea</taxon>
        <taxon>Trombidiidae</taxon>
        <taxon>Dinothrombium</taxon>
    </lineage>
</organism>
<reference evidence="1 2" key="1">
    <citation type="journal article" date="2018" name="Gigascience">
        <title>Genomes of trombidid mites reveal novel predicted allergens and laterally-transferred genes associated with secondary metabolism.</title>
        <authorList>
            <person name="Dong X."/>
            <person name="Chaisiri K."/>
            <person name="Xia D."/>
            <person name="Armstrong S.D."/>
            <person name="Fang Y."/>
            <person name="Donnelly M.J."/>
            <person name="Kadowaki T."/>
            <person name="McGarry J.W."/>
            <person name="Darby A.C."/>
            <person name="Makepeace B.L."/>
        </authorList>
    </citation>
    <scope>NUCLEOTIDE SEQUENCE [LARGE SCALE GENOMIC DNA]</scope>
    <source>
        <strain evidence="1">UoL-WK</strain>
    </source>
</reference>
<comment type="caution">
    <text evidence="1">The sequence shown here is derived from an EMBL/GenBank/DDBJ whole genome shotgun (WGS) entry which is preliminary data.</text>
</comment>
<name>A0A3S3NG24_9ACAR</name>